<dbReference type="AlphaFoldDB" id="A0A151J8J0"/>
<evidence type="ECO:0000313" key="1">
    <source>
        <dbReference type="EMBL" id="KYN21129.1"/>
    </source>
</evidence>
<gene>
    <name evidence="1" type="ORF">ALC57_06521</name>
</gene>
<keyword evidence="2" id="KW-1185">Reference proteome</keyword>
<dbReference type="Proteomes" id="UP000078492">
    <property type="component" value="Unassembled WGS sequence"/>
</dbReference>
<name>A0A151J8J0_9HYME</name>
<organism evidence="1 2">
    <name type="scientific">Trachymyrmex cornetzi</name>
    <dbReference type="NCBI Taxonomy" id="471704"/>
    <lineage>
        <taxon>Eukaryota</taxon>
        <taxon>Metazoa</taxon>
        <taxon>Ecdysozoa</taxon>
        <taxon>Arthropoda</taxon>
        <taxon>Hexapoda</taxon>
        <taxon>Insecta</taxon>
        <taxon>Pterygota</taxon>
        <taxon>Neoptera</taxon>
        <taxon>Endopterygota</taxon>
        <taxon>Hymenoptera</taxon>
        <taxon>Apocrita</taxon>
        <taxon>Aculeata</taxon>
        <taxon>Formicoidea</taxon>
        <taxon>Formicidae</taxon>
        <taxon>Myrmicinae</taxon>
        <taxon>Trachymyrmex</taxon>
    </lineage>
</organism>
<protein>
    <submittedName>
        <fullName evidence="1">Uncharacterized protein</fullName>
    </submittedName>
</protein>
<proteinExistence type="predicted"/>
<evidence type="ECO:0000313" key="2">
    <source>
        <dbReference type="Proteomes" id="UP000078492"/>
    </source>
</evidence>
<sequence length="143" mass="15900">MRSVRSVKVAVATIKIQVPCNYICSLGRAHHYRQRPHGSLGRECLASEATNRRRAAKKRGISCLLMVYYALSEHLAGSRKCSLLLAMKMTRLVRPPLRGQRYSVMPVNDPTIDIVRIDRHAATAPGWAGPGRAEPEPRQAVSN</sequence>
<accession>A0A151J8J0</accession>
<dbReference type="EMBL" id="KQ979533">
    <property type="protein sequence ID" value="KYN21129.1"/>
    <property type="molecule type" value="Genomic_DNA"/>
</dbReference>
<reference evidence="1 2" key="1">
    <citation type="submission" date="2015-09" db="EMBL/GenBank/DDBJ databases">
        <title>Trachymyrmex cornetzi WGS genome.</title>
        <authorList>
            <person name="Nygaard S."/>
            <person name="Hu H."/>
            <person name="Boomsma J."/>
            <person name="Zhang G."/>
        </authorList>
    </citation>
    <scope>NUCLEOTIDE SEQUENCE [LARGE SCALE GENOMIC DNA]</scope>
    <source>
        <strain evidence="1">Tcor2-1</strain>
        <tissue evidence="1">Whole body</tissue>
    </source>
</reference>